<dbReference type="InterPro" id="IPR037171">
    <property type="entry name" value="NagB/RpiA_transferase-like"/>
</dbReference>
<reference evidence="2" key="1">
    <citation type="submission" date="2023-12" db="EMBL/GenBank/DDBJ databases">
        <title>Novel isolates from deep terrestrial aquifers shed light on the physiology and ecology of the class Limnochordia.</title>
        <authorList>
            <person name="Karnachuk O.V."/>
            <person name="Lukina A.P."/>
            <person name="Avakyan M.R."/>
            <person name="Kadnikov V."/>
            <person name="Begmatov S."/>
            <person name="Beletsky A.V."/>
            <person name="Mardanov A.V."/>
            <person name="Ravin N.V."/>
        </authorList>
    </citation>
    <scope>NUCLEOTIDE SEQUENCE [LARGE SCALE GENOMIC DNA]</scope>
    <source>
        <strain evidence="2">LN</strain>
    </source>
</reference>
<evidence type="ECO:0000313" key="1">
    <source>
        <dbReference type="EMBL" id="WRP15048.1"/>
    </source>
</evidence>
<protein>
    <recommendedName>
        <fullName evidence="3">Glucosamine-6-phosphate deaminase</fullName>
    </recommendedName>
</protein>
<dbReference type="RefSeq" id="WP_324669437.1">
    <property type="nucleotide sequence ID" value="NZ_CP141614.1"/>
</dbReference>
<dbReference type="SUPFAM" id="SSF100950">
    <property type="entry name" value="NagB/RpiA/CoA transferase-like"/>
    <property type="match status" value="1"/>
</dbReference>
<dbReference type="Proteomes" id="UP001333102">
    <property type="component" value="Chromosome"/>
</dbReference>
<evidence type="ECO:0008006" key="3">
    <source>
        <dbReference type="Google" id="ProtNLM"/>
    </source>
</evidence>
<dbReference type="Gene3D" id="3.40.50.1360">
    <property type="match status" value="1"/>
</dbReference>
<dbReference type="InterPro" id="IPR004547">
    <property type="entry name" value="Glucosamine6P_isomerase"/>
</dbReference>
<evidence type="ECO:0000313" key="2">
    <source>
        <dbReference type="Proteomes" id="UP001333102"/>
    </source>
</evidence>
<gene>
    <name evidence="1" type="ORF">VLY81_02405</name>
</gene>
<dbReference type="PANTHER" id="PTHR11280">
    <property type="entry name" value="GLUCOSAMINE-6-PHOSPHATE ISOMERASE"/>
    <property type="match status" value="1"/>
</dbReference>
<accession>A0ABZ1BR43</accession>
<name>A0ABZ1BR43_9FIRM</name>
<proteinExistence type="predicted"/>
<organism evidence="1 2">
    <name type="scientific">Geochorda subterranea</name>
    <dbReference type="NCBI Taxonomy" id="3109564"/>
    <lineage>
        <taxon>Bacteria</taxon>
        <taxon>Bacillati</taxon>
        <taxon>Bacillota</taxon>
        <taxon>Limnochordia</taxon>
        <taxon>Limnochordales</taxon>
        <taxon>Geochordaceae</taxon>
        <taxon>Geochorda</taxon>
    </lineage>
</organism>
<dbReference type="PANTHER" id="PTHR11280:SF6">
    <property type="entry name" value="GLUCOSAMINE-6-PHOSPHATE ISOMERASE NAGB"/>
    <property type="match status" value="1"/>
</dbReference>
<keyword evidence="2" id="KW-1185">Reference proteome</keyword>
<sequence>MGYSAIDPEQLRQWLQVPVEELERHPQARIRLRILPTPQDVHRHFAQSIFEEIEQNNRLGRPTRLIVPCGPREPFPILARMVNEHRLSLRHVHLFHMDEHLDWQGRPVPLDSPWSFEGWWRRHFYEVVDPELNVPPSQRHFPSPFDPDAMARAMEAAGGVDTAYGGIGFHGHIAYNEPPLAMWPVVTKEMFRRSTTRVVTLNPDTIISMAQREAGGAVHLVPTMAVTIGMREILGARRIRLYSTTGAWKQAALRIALFGPVTVEYPVTFLQEHPDAMIIVDRGTASAPSGLADGPSESR</sequence>
<dbReference type="EMBL" id="CP141614">
    <property type="protein sequence ID" value="WRP15048.1"/>
    <property type="molecule type" value="Genomic_DNA"/>
</dbReference>